<dbReference type="GO" id="GO:0008747">
    <property type="term" value="F:N-acetylneuraminate lyase activity"/>
    <property type="evidence" value="ECO:0007669"/>
    <property type="project" value="TreeGrafter"/>
</dbReference>
<gene>
    <name evidence="6" type="ORF">H8S57_05015</name>
</gene>
<dbReference type="RefSeq" id="WP_186906976.1">
    <property type="nucleotide sequence ID" value="NZ_JACOPP010000004.1"/>
</dbReference>
<keyword evidence="2" id="KW-0704">Schiff base</keyword>
<protein>
    <submittedName>
        <fullName evidence="6">Dihydrodipicolinate synthase family protein</fullName>
    </submittedName>
</protein>
<comment type="caution">
    <text evidence="6">The sequence shown here is derived from an EMBL/GenBank/DDBJ whole genome shotgun (WGS) entry which is preliminary data.</text>
</comment>
<dbReference type="InterPro" id="IPR020625">
    <property type="entry name" value="Schiff_base-form_aldolases_AS"/>
</dbReference>
<evidence type="ECO:0000313" key="6">
    <source>
        <dbReference type="EMBL" id="MBC5733086.1"/>
    </source>
</evidence>
<dbReference type="SMART" id="SM01130">
    <property type="entry name" value="DHDPS"/>
    <property type="match status" value="1"/>
</dbReference>
<evidence type="ECO:0000256" key="5">
    <source>
        <dbReference type="PIRSR" id="PIRSR001365-2"/>
    </source>
</evidence>
<keyword evidence="1 3" id="KW-0456">Lyase</keyword>
<evidence type="ECO:0000256" key="4">
    <source>
        <dbReference type="PIRSR" id="PIRSR001365-1"/>
    </source>
</evidence>
<sequence length="300" mass="32514">MKTGSNCKLHGVIPAIVTPLRPNGDVDEALLRKQTEYLVSSGVNGLFVCGGTGEGAYLTTAEKKRVFEVIQETAAGRVFLCLAVINSNTRATLAELEALSICKPDFFVSTPPYYHAMTQQDILSHYAAVTAASTAPVILYNIPSTTHNTIELDTVYALSKLPNVAGIKDSSGNFVPFSRGLFGPRSDQFAWIQGEDYLCGSALLCGGDGMVSGLSNARVEPYVEMYRAYEQGDTDKIIECQRRINFLYRVIHSCGNGNAAIKAVTELAGRGARYMRQGSMNLTDEQVAVIAQIMAEYEAL</sequence>
<dbReference type="EMBL" id="JACOPP010000004">
    <property type="protein sequence ID" value="MBC5733086.1"/>
    <property type="molecule type" value="Genomic_DNA"/>
</dbReference>
<evidence type="ECO:0000313" key="7">
    <source>
        <dbReference type="Proteomes" id="UP000661435"/>
    </source>
</evidence>
<evidence type="ECO:0000256" key="1">
    <source>
        <dbReference type="ARBA" id="ARBA00023239"/>
    </source>
</evidence>
<dbReference type="InterPro" id="IPR002220">
    <property type="entry name" value="DapA-like"/>
</dbReference>
<feature type="binding site" evidence="5">
    <location>
        <position position="52"/>
    </location>
    <ligand>
        <name>pyruvate</name>
        <dbReference type="ChEBI" id="CHEBI:15361"/>
    </ligand>
</feature>
<name>A0A8J6M836_9FIRM</name>
<proteinExistence type="inferred from homology"/>
<dbReference type="Proteomes" id="UP000661435">
    <property type="component" value="Unassembled WGS sequence"/>
</dbReference>
<keyword evidence="7" id="KW-1185">Reference proteome</keyword>
<feature type="active site" description="Schiff-base intermediate with substrate" evidence="4">
    <location>
        <position position="168"/>
    </location>
</feature>
<accession>A0A8J6M836</accession>
<organism evidence="6 7">
    <name type="scientific">Lawsonibacter hominis</name>
    <dbReference type="NCBI Taxonomy" id="2763053"/>
    <lineage>
        <taxon>Bacteria</taxon>
        <taxon>Bacillati</taxon>
        <taxon>Bacillota</taxon>
        <taxon>Clostridia</taxon>
        <taxon>Eubacteriales</taxon>
        <taxon>Oscillospiraceae</taxon>
        <taxon>Lawsonibacter</taxon>
    </lineage>
</organism>
<reference evidence="6" key="1">
    <citation type="submission" date="2020-08" db="EMBL/GenBank/DDBJ databases">
        <title>Genome public.</title>
        <authorList>
            <person name="Liu C."/>
            <person name="Sun Q."/>
        </authorList>
    </citation>
    <scope>NUCLEOTIDE SEQUENCE</scope>
    <source>
        <strain evidence="6">NSJ-51</strain>
    </source>
</reference>
<dbReference type="PANTHER" id="PTHR42849:SF1">
    <property type="entry name" value="N-ACETYLNEURAMINATE LYASE"/>
    <property type="match status" value="1"/>
</dbReference>
<comment type="similarity">
    <text evidence="3">Belongs to the DapA family.</text>
</comment>
<dbReference type="PANTHER" id="PTHR42849">
    <property type="entry name" value="N-ACETYLNEURAMINATE LYASE"/>
    <property type="match status" value="1"/>
</dbReference>
<dbReference type="SUPFAM" id="SSF51569">
    <property type="entry name" value="Aldolase"/>
    <property type="match status" value="1"/>
</dbReference>
<dbReference type="Gene3D" id="3.20.20.70">
    <property type="entry name" value="Aldolase class I"/>
    <property type="match status" value="1"/>
</dbReference>
<dbReference type="GO" id="GO:0019262">
    <property type="term" value="P:N-acetylneuraminate catabolic process"/>
    <property type="evidence" value="ECO:0007669"/>
    <property type="project" value="TreeGrafter"/>
</dbReference>
<feature type="binding site" evidence="5">
    <location>
        <position position="211"/>
    </location>
    <ligand>
        <name>pyruvate</name>
        <dbReference type="ChEBI" id="CHEBI:15361"/>
    </ligand>
</feature>
<dbReference type="CDD" id="cd00408">
    <property type="entry name" value="DHDPS-like"/>
    <property type="match status" value="1"/>
</dbReference>
<dbReference type="PRINTS" id="PR00146">
    <property type="entry name" value="DHPICSNTHASE"/>
</dbReference>
<dbReference type="AlphaFoldDB" id="A0A8J6M836"/>
<evidence type="ECO:0000256" key="3">
    <source>
        <dbReference type="PIRNR" id="PIRNR001365"/>
    </source>
</evidence>
<dbReference type="GO" id="GO:0005829">
    <property type="term" value="C:cytosol"/>
    <property type="evidence" value="ECO:0007669"/>
    <property type="project" value="TreeGrafter"/>
</dbReference>
<evidence type="ECO:0000256" key="2">
    <source>
        <dbReference type="ARBA" id="ARBA00023270"/>
    </source>
</evidence>
<dbReference type="PIRSF" id="PIRSF001365">
    <property type="entry name" value="DHDPS"/>
    <property type="match status" value="1"/>
</dbReference>
<dbReference type="InterPro" id="IPR013785">
    <property type="entry name" value="Aldolase_TIM"/>
</dbReference>
<dbReference type="PROSITE" id="PS00666">
    <property type="entry name" value="DHDPS_2"/>
    <property type="match status" value="1"/>
</dbReference>
<dbReference type="Pfam" id="PF00701">
    <property type="entry name" value="DHDPS"/>
    <property type="match status" value="1"/>
</dbReference>
<feature type="active site" description="Proton donor/acceptor" evidence="4">
    <location>
        <position position="140"/>
    </location>
</feature>